<dbReference type="AlphaFoldDB" id="A0A1H0Q336"/>
<dbReference type="Proteomes" id="UP000199497">
    <property type="component" value="Unassembled WGS sequence"/>
</dbReference>
<evidence type="ECO:0000313" key="6">
    <source>
        <dbReference type="Proteomes" id="UP000199497"/>
    </source>
</evidence>
<dbReference type="EMBL" id="FNJR01000002">
    <property type="protein sequence ID" value="SDP11817.1"/>
    <property type="molecule type" value="Genomic_DNA"/>
</dbReference>
<dbReference type="STRING" id="405564.SAMN04487905_10256"/>
<dbReference type="OrthoDB" id="4318602at2"/>
<keyword evidence="6" id="KW-1185">Reference proteome</keyword>
<dbReference type="CDD" id="cd06170">
    <property type="entry name" value="LuxR_C_like"/>
    <property type="match status" value="1"/>
</dbReference>
<dbReference type="PROSITE" id="PS50043">
    <property type="entry name" value="HTH_LUXR_2"/>
    <property type="match status" value="1"/>
</dbReference>
<dbReference type="Gene3D" id="1.10.10.10">
    <property type="entry name" value="Winged helix-like DNA-binding domain superfamily/Winged helix DNA-binding domain"/>
    <property type="match status" value="1"/>
</dbReference>
<feature type="domain" description="HTH luxR-type" evidence="4">
    <location>
        <begin position="23"/>
        <end position="88"/>
    </location>
</feature>
<accession>A0A1H0Q336</accession>
<dbReference type="GO" id="GO:0003677">
    <property type="term" value="F:DNA binding"/>
    <property type="evidence" value="ECO:0007669"/>
    <property type="project" value="UniProtKB-KW"/>
</dbReference>
<keyword evidence="2" id="KW-0238">DNA-binding</keyword>
<dbReference type="PRINTS" id="PR00038">
    <property type="entry name" value="HTHLUXR"/>
</dbReference>
<evidence type="ECO:0000256" key="2">
    <source>
        <dbReference type="ARBA" id="ARBA00023125"/>
    </source>
</evidence>
<evidence type="ECO:0000256" key="1">
    <source>
        <dbReference type="ARBA" id="ARBA00023015"/>
    </source>
</evidence>
<evidence type="ECO:0000313" key="5">
    <source>
        <dbReference type="EMBL" id="SDP11817.1"/>
    </source>
</evidence>
<evidence type="ECO:0000259" key="4">
    <source>
        <dbReference type="PROSITE" id="PS50043"/>
    </source>
</evidence>
<evidence type="ECO:0000256" key="3">
    <source>
        <dbReference type="ARBA" id="ARBA00023163"/>
    </source>
</evidence>
<dbReference type="InterPro" id="IPR016032">
    <property type="entry name" value="Sig_transdc_resp-reg_C-effctor"/>
</dbReference>
<keyword evidence="1" id="KW-0805">Transcription regulation</keyword>
<dbReference type="RefSeq" id="WP_092597448.1">
    <property type="nucleotide sequence ID" value="NZ_FNJR01000002.1"/>
</dbReference>
<dbReference type="InterPro" id="IPR000792">
    <property type="entry name" value="Tscrpt_reg_LuxR_C"/>
</dbReference>
<protein>
    <submittedName>
        <fullName evidence="5">Regulatory protein, luxR family</fullName>
    </submittedName>
</protein>
<gene>
    <name evidence="5" type="ORF">SAMN04487905_10256</name>
</gene>
<dbReference type="PANTHER" id="PTHR44688:SF16">
    <property type="entry name" value="DNA-BINDING TRANSCRIPTIONAL ACTIVATOR DEVR_DOSR"/>
    <property type="match status" value="1"/>
</dbReference>
<reference evidence="6" key="1">
    <citation type="submission" date="2016-10" db="EMBL/GenBank/DDBJ databases">
        <authorList>
            <person name="Varghese N."/>
            <person name="Submissions S."/>
        </authorList>
    </citation>
    <scope>NUCLEOTIDE SEQUENCE [LARGE SCALE GENOMIC DNA]</scope>
    <source>
        <strain evidence="6">DSM 46732</strain>
    </source>
</reference>
<dbReference type="PANTHER" id="PTHR44688">
    <property type="entry name" value="DNA-BINDING TRANSCRIPTIONAL ACTIVATOR DEVR_DOSR"/>
    <property type="match status" value="1"/>
</dbReference>
<name>A0A1H0Q336_9ACTN</name>
<dbReference type="GO" id="GO:0006355">
    <property type="term" value="P:regulation of DNA-templated transcription"/>
    <property type="evidence" value="ECO:0007669"/>
    <property type="project" value="InterPro"/>
</dbReference>
<dbReference type="InterPro" id="IPR036388">
    <property type="entry name" value="WH-like_DNA-bd_sf"/>
</dbReference>
<organism evidence="5 6">
    <name type="scientific">Actinopolyspora xinjiangensis</name>
    <dbReference type="NCBI Taxonomy" id="405564"/>
    <lineage>
        <taxon>Bacteria</taxon>
        <taxon>Bacillati</taxon>
        <taxon>Actinomycetota</taxon>
        <taxon>Actinomycetes</taxon>
        <taxon>Actinopolysporales</taxon>
        <taxon>Actinopolysporaceae</taxon>
        <taxon>Actinopolyspora</taxon>
    </lineage>
</organism>
<dbReference type="SMART" id="SM00421">
    <property type="entry name" value="HTH_LUXR"/>
    <property type="match status" value="1"/>
</dbReference>
<dbReference type="Pfam" id="PF00196">
    <property type="entry name" value="GerE"/>
    <property type="match status" value="1"/>
</dbReference>
<dbReference type="PROSITE" id="PS00622">
    <property type="entry name" value="HTH_LUXR_1"/>
    <property type="match status" value="1"/>
</dbReference>
<proteinExistence type="predicted"/>
<dbReference type="SUPFAM" id="SSF46894">
    <property type="entry name" value="C-terminal effector domain of the bipartite response regulators"/>
    <property type="match status" value="1"/>
</dbReference>
<keyword evidence="3" id="KW-0804">Transcription</keyword>
<sequence length="120" mass="12990">MNSDLPAGPIDTGVAVRRVVCGSQARDWHLTDREVDVLANVAAGYTSEQIADALSISVHTVIRHISNMQHRCGAPNRMWLVSRAYCAGVLVSGAWPPVASDLRCLGCVHSYECRVRDTAS</sequence>